<sequence>MKNMTKKFATVMVAATAVTAVAPALVNAEEAVEYKVPVQLKHAHEDKDSMGNAALDHTAKVIEKDGKTEIYINVKGLSFMGLFGHLWGMNVYENGLGTAKSPVTVAKTFTDKDLEGKTREFPQVLKIVRNTTKEDKVYVNVEVDAMDAIASGGANTYAKTIKGKGAQDAILTLDYSKAEKVTPDPKPDENKDNKKRDRIAGISRYATAAKISSTNYNKADSVILANAYKDADALAAAPLAASMSAPILLTKGDAIPAETMAEITRLGAKKVYIAGGEGSVSAGVANQLKKAGIEVVRISGDNKYQTAIKIADMVRASGNKEEAILVNGTKTADALSVSAFATKIKAPVLLTGAANLNADVDASLKAWNLKKLTVVGGVNSVPKAVEDAAKAESKVRISGDNKYATSVAIAKHAYANPKSVMVANGVKTADALAAGAVTAKTMSPVVLVNGKTVAPELKTYLAGTEKISVVGGVDSIPDALMNLLGK</sequence>
<evidence type="ECO:0000313" key="7">
    <source>
        <dbReference type="Proteomes" id="UP000003244"/>
    </source>
</evidence>
<dbReference type="Gene3D" id="2.60.40.1850">
    <property type="match status" value="1"/>
</dbReference>
<dbReference type="GO" id="GO:0030313">
    <property type="term" value="C:cell envelope"/>
    <property type="evidence" value="ECO:0007669"/>
    <property type="project" value="UniProtKB-SubCell"/>
</dbReference>
<keyword evidence="2 4" id="KW-0732">Signal</keyword>
<dbReference type="InterPro" id="IPR037250">
    <property type="entry name" value="NEAT_dom_sf"/>
</dbReference>
<accession>E0E501</accession>
<evidence type="ECO:0000313" key="6">
    <source>
        <dbReference type="EMBL" id="EFM64029.1"/>
    </source>
</evidence>
<dbReference type="STRING" id="596315.HMPREF0634_0896"/>
<protein>
    <submittedName>
        <fullName evidence="6">Putative cell wall protein V</fullName>
    </submittedName>
</protein>
<dbReference type="InterPro" id="IPR051922">
    <property type="entry name" value="Bact_Sporulation_Assoc"/>
</dbReference>
<evidence type="ECO:0000256" key="3">
    <source>
        <dbReference type="SAM" id="MobiDB-lite"/>
    </source>
</evidence>
<name>E0E501_9FIRM</name>
<feature type="region of interest" description="Disordered" evidence="3">
    <location>
        <begin position="178"/>
        <end position="198"/>
    </location>
</feature>
<organism evidence="6 7">
    <name type="scientific">Peptostreptococcus stomatis DSM 17678</name>
    <dbReference type="NCBI Taxonomy" id="596315"/>
    <lineage>
        <taxon>Bacteria</taxon>
        <taxon>Bacillati</taxon>
        <taxon>Bacillota</taxon>
        <taxon>Clostridia</taxon>
        <taxon>Peptostreptococcales</taxon>
        <taxon>Peptostreptococcaceae</taxon>
        <taxon>Peptostreptococcus</taxon>
    </lineage>
</organism>
<dbReference type="RefSeq" id="WP_007790951.1">
    <property type="nucleotide sequence ID" value="NZ_ADGQ01000071.1"/>
</dbReference>
<reference evidence="6 7" key="1">
    <citation type="submission" date="2010-08" db="EMBL/GenBank/DDBJ databases">
        <authorList>
            <person name="Harkins D.M."/>
            <person name="Madupu R."/>
            <person name="Durkin A.S."/>
            <person name="Torralba M."/>
            <person name="Methe B."/>
            <person name="Sutton G.G."/>
            <person name="Nelson K.E."/>
        </authorList>
    </citation>
    <scope>NUCLEOTIDE SEQUENCE [LARGE SCALE GENOMIC DNA]</scope>
    <source>
        <strain evidence="6 7">DSM 17678</strain>
    </source>
</reference>
<feature type="signal peptide" evidence="4">
    <location>
        <begin position="1"/>
        <end position="28"/>
    </location>
</feature>
<dbReference type="GeneID" id="84801377"/>
<evidence type="ECO:0000256" key="2">
    <source>
        <dbReference type="ARBA" id="ARBA00022729"/>
    </source>
</evidence>
<feature type="chain" id="PRO_5003133914" evidence="4">
    <location>
        <begin position="29"/>
        <end position="486"/>
    </location>
</feature>
<dbReference type="CDD" id="cd06920">
    <property type="entry name" value="NEAT"/>
    <property type="match status" value="1"/>
</dbReference>
<evidence type="ECO:0000259" key="5">
    <source>
        <dbReference type="SMART" id="SM00725"/>
    </source>
</evidence>
<gene>
    <name evidence="6" type="ORF">HMPREF0634_0896</name>
</gene>
<comment type="subcellular location">
    <subcellularLocation>
        <location evidence="1">Cell envelope</location>
    </subcellularLocation>
</comment>
<dbReference type="AlphaFoldDB" id="E0E501"/>
<dbReference type="PANTHER" id="PTHR30032:SF8">
    <property type="entry name" value="GERMINATION-SPECIFIC N-ACETYLMURAMOYL-L-ALANINE AMIDASE"/>
    <property type="match status" value="1"/>
</dbReference>
<keyword evidence="7" id="KW-1185">Reference proteome</keyword>
<dbReference type="InterPro" id="IPR006635">
    <property type="entry name" value="NEAT_dom"/>
</dbReference>
<evidence type="ECO:0000256" key="1">
    <source>
        <dbReference type="ARBA" id="ARBA00004196"/>
    </source>
</evidence>
<evidence type="ECO:0000256" key="4">
    <source>
        <dbReference type="SAM" id="SignalP"/>
    </source>
</evidence>
<dbReference type="EMBL" id="ADGQ01000071">
    <property type="protein sequence ID" value="EFM64029.1"/>
    <property type="molecule type" value="Genomic_DNA"/>
</dbReference>
<comment type="caution">
    <text evidence="6">The sequence shown here is derived from an EMBL/GenBank/DDBJ whole genome shotgun (WGS) entry which is preliminary data.</text>
</comment>
<feature type="domain" description="NEAT" evidence="5">
    <location>
        <begin position="29"/>
        <end position="181"/>
    </location>
</feature>
<dbReference type="Proteomes" id="UP000003244">
    <property type="component" value="Unassembled WGS sequence"/>
</dbReference>
<proteinExistence type="predicted"/>
<dbReference type="Pfam" id="PF04122">
    <property type="entry name" value="CW_binding_2"/>
    <property type="match status" value="3"/>
</dbReference>
<dbReference type="InterPro" id="IPR007253">
    <property type="entry name" value="Cell_wall-bd_2"/>
</dbReference>
<dbReference type="SUPFAM" id="SSF158911">
    <property type="entry name" value="NEAT domain-like"/>
    <property type="match status" value="1"/>
</dbReference>
<dbReference type="SMART" id="SM00725">
    <property type="entry name" value="NEAT"/>
    <property type="match status" value="1"/>
</dbReference>
<dbReference type="Gene3D" id="3.40.50.12090">
    <property type="match status" value="2"/>
</dbReference>
<dbReference type="eggNOG" id="COG2247">
    <property type="taxonomic scope" value="Bacteria"/>
</dbReference>
<dbReference type="PANTHER" id="PTHR30032">
    <property type="entry name" value="N-ACETYLMURAMOYL-L-ALANINE AMIDASE-RELATED"/>
    <property type="match status" value="1"/>
</dbReference>